<evidence type="ECO:0000313" key="5">
    <source>
        <dbReference type="Proteomes" id="UP000268469"/>
    </source>
</evidence>
<protein>
    <recommendedName>
        <fullName evidence="2">Anti-sigma factor antagonist</fullName>
    </recommendedName>
</protein>
<accession>A0A660SK77</accession>
<evidence type="ECO:0000256" key="1">
    <source>
        <dbReference type="ARBA" id="ARBA00009013"/>
    </source>
</evidence>
<dbReference type="PANTHER" id="PTHR33495">
    <property type="entry name" value="ANTI-SIGMA FACTOR ANTAGONIST TM_1081-RELATED-RELATED"/>
    <property type="match status" value="1"/>
</dbReference>
<dbReference type="AlphaFoldDB" id="A0A660SK77"/>
<dbReference type="CDD" id="cd07043">
    <property type="entry name" value="STAS_anti-anti-sigma_factors"/>
    <property type="match status" value="1"/>
</dbReference>
<gene>
    <name evidence="4" type="ORF">DRP53_02170</name>
</gene>
<evidence type="ECO:0000259" key="3">
    <source>
        <dbReference type="PROSITE" id="PS50801"/>
    </source>
</evidence>
<dbReference type="NCBIfam" id="TIGR00377">
    <property type="entry name" value="ant_ant_sig"/>
    <property type="match status" value="1"/>
</dbReference>
<dbReference type="PROSITE" id="PS50801">
    <property type="entry name" value="STAS"/>
    <property type="match status" value="1"/>
</dbReference>
<dbReference type="InterPro" id="IPR003658">
    <property type="entry name" value="Anti-sigma_ant"/>
</dbReference>
<comment type="similarity">
    <text evidence="1 2">Belongs to the anti-sigma-factor antagonist family.</text>
</comment>
<dbReference type="Pfam" id="PF01740">
    <property type="entry name" value="STAS"/>
    <property type="match status" value="1"/>
</dbReference>
<dbReference type="EMBL" id="QNBE01000013">
    <property type="protein sequence ID" value="RKX71245.1"/>
    <property type="molecule type" value="Genomic_DNA"/>
</dbReference>
<sequence length="196" mass="22967">MERLELTDQIIDGVVVITVSGSLDSTNSAQLKELMDRHLNEGRSKFLLDYRYVEYISSAGWGILLGRLKRIRERAGELIIAGMPPEIESIYRMLELDRVITAMGTLDEAADHFGIKIPVKKRKEEVKERTAFDAIIEIIREEPLIGFFRLKERLTSPPYNYDFNILQFYNLLRQHQLDTKLKRVYFLYQKLVKEQQ</sequence>
<dbReference type="InterPro" id="IPR036513">
    <property type="entry name" value="STAS_dom_sf"/>
</dbReference>
<reference evidence="4 5" key="1">
    <citation type="submission" date="2018-06" db="EMBL/GenBank/DDBJ databases">
        <title>Extensive metabolic versatility and redundancy in microbially diverse, dynamic hydrothermal sediments.</title>
        <authorList>
            <person name="Dombrowski N."/>
            <person name="Teske A."/>
            <person name="Baker B.J."/>
        </authorList>
    </citation>
    <scope>NUCLEOTIDE SEQUENCE [LARGE SCALE GENOMIC DNA]</scope>
    <source>
        <strain evidence="4">B36_G15</strain>
    </source>
</reference>
<organism evidence="4 5">
    <name type="scientific">candidate division WOR-3 bacterium</name>
    <dbReference type="NCBI Taxonomy" id="2052148"/>
    <lineage>
        <taxon>Bacteria</taxon>
        <taxon>Bacteria division WOR-3</taxon>
    </lineage>
</organism>
<comment type="caution">
    <text evidence="4">The sequence shown here is derived from an EMBL/GenBank/DDBJ whole genome shotgun (WGS) entry which is preliminary data.</text>
</comment>
<dbReference type="GO" id="GO:0043856">
    <property type="term" value="F:anti-sigma factor antagonist activity"/>
    <property type="evidence" value="ECO:0007669"/>
    <property type="project" value="InterPro"/>
</dbReference>
<dbReference type="InterPro" id="IPR002645">
    <property type="entry name" value="STAS_dom"/>
</dbReference>
<dbReference type="SUPFAM" id="SSF52091">
    <property type="entry name" value="SpoIIaa-like"/>
    <property type="match status" value="1"/>
</dbReference>
<evidence type="ECO:0000256" key="2">
    <source>
        <dbReference type="RuleBase" id="RU003749"/>
    </source>
</evidence>
<proteinExistence type="inferred from homology"/>
<evidence type="ECO:0000313" key="4">
    <source>
        <dbReference type="EMBL" id="RKX71245.1"/>
    </source>
</evidence>
<dbReference type="Gene3D" id="3.30.750.24">
    <property type="entry name" value="STAS domain"/>
    <property type="match status" value="1"/>
</dbReference>
<name>A0A660SK77_UNCW3</name>
<feature type="domain" description="STAS" evidence="3">
    <location>
        <begin position="4"/>
        <end position="113"/>
    </location>
</feature>
<dbReference type="Proteomes" id="UP000268469">
    <property type="component" value="Unassembled WGS sequence"/>
</dbReference>